<dbReference type="Pfam" id="PF07813">
    <property type="entry name" value="LTXXQ"/>
    <property type="match status" value="1"/>
</dbReference>
<proteinExistence type="predicted"/>
<dbReference type="OrthoDB" id="195698at2"/>
<evidence type="ECO:0000313" key="2">
    <source>
        <dbReference type="Proteomes" id="UP000007013"/>
    </source>
</evidence>
<dbReference type="InterPro" id="IPR012899">
    <property type="entry name" value="LTXXQ"/>
</dbReference>
<dbReference type="KEGG" id="ote:Oter_1784"/>
<dbReference type="EMBL" id="CP001032">
    <property type="protein sequence ID" value="ACB75068.1"/>
    <property type="molecule type" value="Genomic_DNA"/>
</dbReference>
<accession>B1ZWV7</accession>
<protein>
    <recommendedName>
        <fullName evidence="3">Periplasmic heavy metal sensor</fullName>
    </recommendedName>
</protein>
<dbReference type="Proteomes" id="UP000007013">
    <property type="component" value="Chromosome"/>
</dbReference>
<sequence>MNRSLLIILLGVAVGLGVHFGYYQLHRPASFDTLEGQLAWMRTELKLTEPQFAQIKELHEASSPRLRALAVEVARMRAEFEAFEHQRLTSDHVDFIEFAQFVEARRNINRECLESTRRLVMATADVMTPEQRAQYLGIVSAVDPLQL</sequence>
<keyword evidence="2" id="KW-1185">Reference proteome</keyword>
<evidence type="ECO:0008006" key="3">
    <source>
        <dbReference type="Google" id="ProtNLM"/>
    </source>
</evidence>
<dbReference type="eggNOG" id="COG3678">
    <property type="taxonomic scope" value="Bacteria"/>
</dbReference>
<dbReference type="HOGENOM" id="CLU_1766157_0_0_0"/>
<name>B1ZWV7_OPITP</name>
<dbReference type="RefSeq" id="WP_012374605.1">
    <property type="nucleotide sequence ID" value="NC_010571.1"/>
</dbReference>
<gene>
    <name evidence="1" type="ordered locus">Oter_1784</name>
</gene>
<organism evidence="1 2">
    <name type="scientific">Opitutus terrae (strain DSM 11246 / JCM 15787 / PB90-1)</name>
    <dbReference type="NCBI Taxonomy" id="452637"/>
    <lineage>
        <taxon>Bacteria</taxon>
        <taxon>Pseudomonadati</taxon>
        <taxon>Verrucomicrobiota</taxon>
        <taxon>Opitutia</taxon>
        <taxon>Opitutales</taxon>
        <taxon>Opitutaceae</taxon>
        <taxon>Opitutus</taxon>
    </lineage>
</organism>
<reference evidence="1 2" key="1">
    <citation type="journal article" date="2011" name="J. Bacteriol.">
        <title>Genome sequence of the verrucomicrobium Opitutus terrae PB90-1, an abundant inhabitant of rice paddy soil ecosystems.</title>
        <authorList>
            <person name="van Passel M.W."/>
            <person name="Kant R."/>
            <person name="Palva A."/>
            <person name="Copeland A."/>
            <person name="Lucas S."/>
            <person name="Lapidus A."/>
            <person name="Glavina del Rio T."/>
            <person name="Pitluck S."/>
            <person name="Goltsman E."/>
            <person name="Clum A."/>
            <person name="Sun H."/>
            <person name="Schmutz J."/>
            <person name="Larimer F.W."/>
            <person name="Land M.L."/>
            <person name="Hauser L."/>
            <person name="Kyrpides N."/>
            <person name="Mikhailova N."/>
            <person name="Richardson P.P."/>
            <person name="Janssen P.H."/>
            <person name="de Vos W.M."/>
            <person name="Smidt H."/>
        </authorList>
    </citation>
    <scope>NUCLEOTIDE SEQUENCE [LARGE SCALE GENOMIC DNA]</scope>
    <source>
        <strain evidence="2">DSM 11246 / JCM 15787 / PB90-1</strain>
    </source>
</reference>
<dbReference type="AlphaFoldDB" id="B1ZWV7"/>
<evidence type="ECO:0000313" key="1">
    <source>
        <dbReference type="EMBL" id="ACB75068.1"/>
    </source>
</evidence>
<dbReference type="Gene3D" id="1.20.120.1490">
    <property type="match status" value="1"/>
</dbReference>
<dbReference type="STRING" id="452637.Oter_1784"/>